<protein>
    <submittedName>
        <fullName evidence="3">DUF2269 family protein</fullName>
    </submittedName>
</protein>
<keyword evidence="1" id="KW-1133">Transmembrane helix</keyword>
<dbReference type="PANTHER" id="PTHR43796:SF2">
    <property type="entry name" value="CARBOXYNORSPERMIDINE SYNTHASE"/>
    <property type="match status" value="1"/>
</dbReference>
<dbReference type="Gene3D" id="3.40.50.720">
    <property type="entry name" value="NAD(P)-binding Rossmann-like Domain"/>
    <property type="match status" value="1"/>
</dbReference>
<evidence type="ECO:0000259" key="2">
    <source>
        <dbReference type="Pfam" id="PF03435"/>
    </source>
</evidence>
<evidence type="ECO:0000256" key="1">
    <source>
        <dbReference type="SAM" id="Phobius"/>
    </source>
</evidence>
<keyword evidence="1" id="KW-0812">Transmembrane</keyword>
<dbReference type="Pfam" id="PF03435">
    <property type="entry name" value="Sacchrp_dh_NADP"/>
    <property type="match status" value="1"/>
</dbReference>
<feature type="transmembrane region" description="Helical" evidence="1">
    <location>
        <begin position="46"/>
        <end position="65"/>
    </location>
</feature>
<reference evidence="3 4" key="1">
    <citation type="submission" date="2022-03" db="EMBL/GenBank/DDBJ databases">
        <authorList>
            <person name="Jo J.-H."/>
            <person name="Im W.-T."/>
        </authorList>
    </citation>
    <scope>NUCLEOTIDE SEQUENCE [LARGE SCALE GENOMIC DNA]</scope>
    <source>
        <strain evidence="3 4">SM33</strain>
    </source>
</reference>
<accession>A0ABS9VPG5</accession>
<dbReference type="InterPro" id="IPR036291">
    <property type="entry name" value="NAD(P)-bd_dom_sf"/>
</dbReference>
<dbReference type="RefSeq" id="WP_241447203.1">
    <property type="nucleotide sequence ID" value="NZ_JAKZHW010000001.1"/>
</dbReference>
<dbReference type="Pfam" id="PF10027">
    <property type="entry name" value="DUF2269"/>
    <property type="match status" value="1"/>
</dbReference>
<dbReference type="InterPro" id="IPR005097">
    <property type="entry name" value="Sacchrp_dh_NADP-bd"/>
</dbReference>
<dbReference type="Proteomes" id="UP001203058">
    <property type="component" value="Unassembled WGS sequence"/>
</dbReference>
<sequence>MGIYALVKALHLFGTGIGTAFFFWSSCNADDAARLFAARTTVRADYFFTLPAVVLQPLTGAWMIARAGFEWSDRWLLLSYALYLLAGLCWLPVVWLQIRMCRMLEAKVAGDAFYEARFESLRRRWFALGWPAFGGLLFRLLPDGRQAGLVKRVLIIGGYGNFGGYIARALAQDENIALLIGGRSQSRADEFAASLNAVNPASGCALDIDGDIAGRLREIGPDFVIHTTGPFQSQDYRVAGAAIEAGAHYCDLADARQFVANIGELDADARAAGVAVIAGASSVPCLTAACIDHYKPHFATLESAV</sequence>
<feature type="transmembrane region" description="Helical" evidence="1">
    <location>
        <begin position="6"/>
        <end position="25"/>
    </location>
</feature>
<evidence type="ECO:0000313" key="4">
    <source>
        <dbReference type="Proteomes" id="UP001203058"/>
    </source>
</evidence>
<organism evidence="3 4">
    <name type="scientific">Sphingomonas telluris</name>
    <dbReference type="NCBI Taxonomy" id="2907998"/>
    <lineage>
        <taxon>Bacteria</taxon>
        <taxon>Pseudomonadati</taxon>
        <taxon>Pseudomonadota</taxon>
        <taxon>Alphaproteobacteria</taxon>
        <taxon>Sphingomonadales</taxon>
        <taxon>Sphingomonadaceae</taxon>
        <taxon>Sphingomonas</taxon>
    </lineage>
</organism>
<name>A0ABS9VPG5_9SPHN</name>
<comment type="caution">
    <text evidence="3">The sequence shown here is derived from an EMBL/GenBank/DDBJ whole genome shotgun (WGS) entry which is preliminary data.</text>
</comment>
<evidence type="ECO:0000313" key="3">
    <source>
        <dbReference type="EMBL" id="MCH8616404.1"/>
    </source>
</evidence>
<proteinExistence type="predicted"/>
<keyword evidence="1" id="KW-0472">Membrane</keyword>
<dbReference type="SUPFAM" id="SSF51735">
    <property type="entry name" value="NAD(P)-binding Rossmann-fold domains"/>
    <property type="match status" value="1"/>
</dbReference>
<dbReference type="PANTHER" id="PTHR43796">
    <property type="entry name" value="CARBOXYNORSPERMIDINE SYNTHASE"/>
    <property type="match status" value="1"/>
</dbReference>
<feature type="transmembrane region" description="Helical" evidence="1">
    <location>
        <begin position="77"/>
        <end position="98"/>
    </location>
</feature>
<dbReference type="EMBL" id="JAKZHW010000001">
    <property type="protein sequence ID" value="MCH8616404.1"/>
    <property type="molecule type" value="Genomic_DNA"/>
</dbReference>
<feature type="domain" description="Saccharopine dehydrogenase NADP binding" evidence="2">
    <location>
        <begin position="153"/>
        <end position="277"/>
    </location>
</feature>
<gene>
    <name evidence="3" type="ORF">LZ016_09865</name>
</gene>
<keyword evidence="4" id="KW-1185">Reference proteome</keyword>
<dbReference type="InterPro" id="IPR018729">
    <property type="entry name" value="DUF2269_transmembrane"/>
</dbReference>